<evidence type="ECO:0000313" key="2">
    <source>
        <dbReference type="EMBL" id="CDI53313.1"/>
    </source>
</evidence>
<protein>
    <submittedName>
        <fullName evidence="2">Uncharacterized protein</fullName>
    </submittedName>
</protein>
<evidence type="ECO:0000256" key="1">
    <source>
        <dbReference type="SAM" id="SignalP"/>
    </source>
</evidence>
<organism evidence="2">
    <name type="scientific">Melanopsichium pennsylvanicum 4</name>
    <dbReference type="NCBI Taxonomy" id="1398559"/>
    <lineage>
        <taxon>Eukaryota</taxon>
        <taxon>Fungi</taxon>
        <taxon>Dikarya</taxon>
        <taxon>Basidiomycota</taxon>
        <taxon>Ustilaginomycotina</taxon>
        <taxon>Ustilaginomycetes</taxon>
        <taxon>Ustilaginales</taxon>
        <taxon>Ustilaginaceae</taxon>
        <taxon>Melanopsichium</taxon>
    </lineage>
</organism>
<name>A0A077R389_9BASI</name>
<dbReference type="AlphaFoldDB" id="A0A077R389"/>
<keyword evidence="1" id="KW-0732">Signal</keyword>
<feature type="chain" id="PRO_5001722960" evidence="1">
    <location>
        <begin position="25"/>
        <end position="212"/>
    </location>
</feature>
<accession>A0A077R389</accession>
<feature type="signal peptide" evidence="1">
    <location>
        <begin position="1"/>
        <end position="24"/>
    </location>
</feature>
<reference evidence="2" key="1">
    <citation type="journal article" date="2014" name="Genome Biol. Evol.">
        <title>Gene Loss Rather Than Gene Gain Is Associated with a Host Jump from Monocots to Dicots in the Smut Fungus Melanopsichium pennsylvanicum.</title>
        <authorList>
            <person name="Sharma R."/>
            <person name="Mishra B."/>
            <person name="Runge F."/>
            <person name="Thines M."/>
        </authorList>
    </citation>
    <scope>NUCLEOTIDE SEQUENCE</scope>
    <source>
        <strain evidence="2">4</strain>
    </source>
</reference>
<dbReference type="EMBL" id="HG529575">
    <property type="protein sequence ID" value="CDI53313.1"/>
    <property type="molecule type" value="Genomic_DNA"/>
</dbReference>
<sequence>MVVLSARLLNVVLIALALFTLVSAVRVVEVDHEPLLDERDQRVYDHAKRLYQDFSMGRITLNGDDHKYMFSKKDLGYFLKRQENIPEGQKKIASLLHEGAVSGQGVLHWQDPAIPRKIPSHQKFVHEVPVGKEPTFYTSIVMPNSKEGKFLGLSKTISPAQPHGHVSLVFWKYHPNTDYTKLLRIDTVRLDSVPQEKLIKLHNLISGLPRVH</sequence>
<proteinExistence type="predicted"/>